<proteinExistence type="predicted"/>
<protein>
    <submittedName>
        <fullName evidence="3">Outer membrane lipoprotein carrier protein LolA</fullName>
    </submittedName>
</protein>
<comment type="caution">
    <text evidence="3">The sequence shown here is derived from an EMBL/GenBank/DDBJ whole genome shotgun (WGS) entry which is preliminary data.</text>
</comment>
<evidence type="ECO:0000256" key="1">
    <source>
        <dbReference type="ARBA" id="ARBA00022729"/>
    </source>
</evidence>
<feature type="signal peptide" evidence="2">
    <location>
        <begin position="1"/>
        <end position="21"/>
    </location>
</feature>
<dbReference type="Gene3D" id="2.50.20.10">
    <property type="entry name" value="Lipoprotein localisation LolA/LolB/LppX"/>
    <property type="match status" value="1"/>
</dbReference>
<sequence>MKKALILIFVLFNVAAAPAQAVPDKKALEGLEVLRRGFAELTDFTAEITQEKQLALMKQKMVSRGVIRFRKPGTFYMELYPPNGSLLLMRDNVLTIRLPEQGMTDRMVLPPEQSLEKWMAFLSRPITTLPEGMEVKGVRQGDNWTVHILPAGTGGVKELQITFDLEGRIRRLTIEERNRDRTVIRFTSMRRNVGLKEKDFQLN</sequence>
<dbReference type="InterPro" id="IPR004564">
    <property type="entry name" value="OM_lipoprot_carrier_LolA-like"/>
</dbReference>
<dbReference type="RefSeq" id="WP_214174337.1">
    <property type="nucleotide sequence ID" value="NZ_JAHCVK010000001.1"/>
</dbReference>
<evidence type="ECO:0000256" key="2">
    <source>
        <dbReference type="SAM" id="SignalP"/>
    </source>
</evidence>
<organism evidence="3 4">
    <name type="scientific">Geomobilimonas luticola</name>
    <dbReference type="NCBI Taxonomy" id="1114878"/>
    <lineage>
        <taxon>Bacteria</taxon>
        <taxon>Pseudomonadati</taxon>
        <taxon>Thermodesulfobacteriota</taxon>
        <taxon>Desulfuromonadia</taxon>
        <taxon>Geobacterales</taxon>
        <taxon>Geobacteraceae</taxon>
        <taxon>Geomobilimonas</taxon>
    </lineage>
</organism>
<evidence type="ECO:0000313" key="4">
    <source>
        <dbReference type="Proteomes" id="UP000756860"/>
    </source>
</evidence>
<feature type="chain" id="PRO_5047291038" evidence="2">
    <location>
        <begin position="22"/>
        <end position="203"/>
    </location>
</feature>
<dbReference type="SUPFAM" id="SSF89392">
    <property type="entry name" value="Prokaryotic lipoproteins and lipoprotein localization factors"/>
    <property type="match status" value="1"/>
</dbReference>
<dbReference type="Proteomes" id="UP000756860">
    <property type="component" value="Unassembled WGS sequence"/>
</dbReference>
<accession>A0ABS5SAJ4</accession>
<keyword evidence="1 2" id="KW-0732">Signal</keyword>
<dbReference type="PANTHER" id="PTHR35869:SF1">
    <property type="entry name" value="OUTER-MEMBRANE LIPOPROTEIN CARRIER PROTEIN"/>
    <property type="match status" value="1"/>
</dbReference>
<dbReference type="InterPro" id="IPR029046">
    <property type="entry name" value="LolA/LolB/LppX"/>
</dbReference>
<evidence type="ECO:0000313" key="3">
    <source>
        <dbReference type="EMBL" id="MBT0652393.1"/>
    </source>
</evidence>
<dbReference type="PANTHER" id="PTHR35869">
    <property type="entry name" value="OUTER-MEMBRANE LIPOPROTEIN CARRIER PROTEIN"/>
    <property type="match status" value="1"/>
</dbReference>
<keyword evidence="4" id="KW-1185">Reference proteome</keyword>
<gene>
    <name evidence="3" type="ORF">KI810_04945</name>
</gene>
<name>A0ABS5SAJ4_9BACT</name>
<dbReference type="EMBL" id="JAHCVK010000001">
    <property type="protein sequence ID" value="MBT0652393.1"/>
    <property type="molecule type" value="Genomic_DNA"/>
</dbReference>
<keyword evidence="3" id="KW-0449">Lipoprotein</keyword>
<reference evidence="3 4" key="1">
    <citation type="submission" date="2021-05" db="EMBL/GenBank/DDBJ databases">
        <title>The draft genome of Geobacter luticola JCM 17780.</title>
        <authorList>
            <person name="Xu Z."/>
            <person name="Masuda Y."/>
            <person name="Itoh H."/>
            <person name="Senoo K."/>
        </authorList>
    </citation>
    <scope>NUCLEOTIDE SEQUENCE [LARGE SCALE GENOMIC DNA]</scope>
    <source>
        <strain evidence="3 4">JCM 17780</strain>
    </source>
</reference>
<dbReference type="Pfam" id="PF03548">
    <property type="entry name" value="LolA"/>
    <property type="match status" value="1"/>
</dbReference>
<dbReference type="CDD" id="cd16325">
    <property type="entry name" value="LolA"/>
    <property type="match status" value="1"/>
</dbReference>